<protein>
    <submittedName>
        <fullName evidence="1">Uncharacterized protein</fullName>
    </submittedName>
</protein>
<dbReference type="OMA" id="VRNGWVV"/>
<accession>S8ABR8</accession>
<dbReference type="AlphaFoldDB" id="S8ABR8"/>
<organism evidence="1 2">
    <name type="scientific">Dactylellina haptotyla (strain CBS 200.50)</name>
    <name type="common">Nematode-trapping fungus</name>
    <name type="synonym">Monacrosporium haptotylum</name>
    <dbReference type="NCBI Taxonomy" id="1284197"/>
    <lineage>
        <taxon>Eukaryota</taxon>
        <taxon>Fungi</taxon>
        <taxon>Dikarya</taxon>
        <taxon>Ascomycota</taxon>
        <taxon>Pezizomycotina</taxon>
        <taxon>Orbiliomycetes</taxon>
        <taxon>Orbiliales</taxon>
        <taxon>Orbiliaceae</taxon>
        <taxon>Dactylellina</taxon>
    </lineage>
</organism>
<keyword evidence="2" id="KW-1185">Reference proteome</keyword>
<sequence length="254" mass="28162">MSRHLLRASGVKSTAIICPPVELLHQLRTAPTIRTLVSACAIKGRTSILFLASQRQQQQQVHRASIAGARPTHKPAPVLTSPRIRIHATAPPCPPPPPPSRPEKSATVLLTSLRKAGIDITPKGYKILCDTLEGLPFHGIDIIWIKRVEAAILAFERTSGDVVNKSDIQPAGSKKSWEEWVQYQVDRLSERLIACVDWAGVYDLDMFLMDEGLRIGGDGEVRDMLGALVRNGWVVAVEEEESLYELMVRESWSF</sequence>
<reference evidence="2" key="2">
    <citation type="submission" date="2013-04" db="EMBL/GenBank/DDBJ databases">
        <title>Genomic mechanisms accounting for the adaptation to parasitism in nematode-trapping fungi.</title>
        <authorList>
            <person name="Ahren D.G."/>
        </authorList>
    </citation>
    <scope>NUCLEOTIDE SEQUENCE [LARGE SCALE GENOMIC DNA]</scope>
    <source>
        <strain evidence="2">CBS 200.50</strain>
    </source>
</reference>
<dbReference type="OrthoDB" id="5355393at2759"/>
<proteinExistence type="predicted"/>
<dbReference type="HOGENOM" id="CLU_1094241_0_0_1"/>
<dbReference type="EMBL" id="AQGS01000539">
    <property type="protein sequence ID" value="EPS38576.1"/>
    <property type="molecule type" value="Genomic_DNA"/>
</dbReference>
<name>S8ABR8_DACHA</name>
<comment type="caution">
    <text evidence="1">The sequence shown here is derived from an EMBL/GenBank/DDBJ whole genome shotgun (WGS) entry which is preliminary data.</text>
</comment>
<evidence type="ECO:0000313" key="1">
    <source>
        <dbReference type="EMBL" id="EPS38576.1"/>
    </source>
</evidence>
<reference evidence="1 2" key="1">
    <citation type="journal article" date="2013" name="PLoS Genet.">
        <title>Genomic mechanisms accounting for the adaptation to parasitism in nematode-trapping fungi.</title>
        <authorList>
            <person name="Meerupati T."/>
            <person name="Andersson K.M."/>
            <person name="Friman E."/>
            <person name="Kumar D."/>
            <person name="Tunlid A."/>
            <person name="Ahren D."/>
        </authorList>
    </citation>
    <scope>NUCLEOTIDE SEQUENCE [LARGE SCALE GENOMIC DNA]</scope>
    <source>
        <strain evidence="1 2">CBS 200.50</strain>
    </source>
</reference>
<gene>
    <name evidence="1" type="ORF">H072_7682</name>
</gene>
<evidence type="ECO:0000313" key="2">
    <source>
        <dbReference type="Proteomes" id="UP000015100"/>
    </source>
</evidence>
<dbReference type="Proteomes" id="UP000015100">
    <property type="component" value="Unassembled WGS sequence"/>
</dbReference>